<evidence type="ECO:0000256" key="1">
    <source>
        <dbReference type="ARBA" id="ARBA00010617"/>
    </source>
</evidence>
<dbReference type="InterPro" id="IPR002401">
    <property type="entry name" value="Cyt_P450_E_grp-I"/>
</dbReference>
<dbReference type="PANTHER" id="PTHR24305:SF164">
    <property type="entry name" value="P450, PUTATIVE (EUROFUNG)-RELATED"/>
    <property type="match status" value="1"/>
</dbReference>
<comment type="caution">
    <text evidence="3">The sequence shown here is derived from an EMBL/GenBank/DDBJ whole genome shotgun (WGS) entry which is preliminary data.</text>
</comment>
<feature type="signal peptide" evidence="2">
    <location>
        <begin position="1"/>
        <end position="19"/>
    </location>
</feature>
<organism evidence="3 4">
    <name type="scientific">Aspergillus lucknowensis</name>
    <dbReference type="NCBI Taxonomy" id="176173"/>
    <lineage>
        <taxon>Eukaryota</taxon>
        <taxon>Fungi</taxon>
        <taxon>Dikarya</taxon>
        <taxon>Ascomycota</taxon>
        <taxon>Pezizomycotina</taxon>
        <taxon>Eurotiomycetes</taxon>
        <taxon>Eurotiomycetidae</taxon>
        <taxon>Eurotiales</taxon>
        <taxon>Aspergillaceae</taxon>
        <taxon>Aspergillus</taxon>
        <taxon>Aspergillus subgen. Nidulantes</taxon>
    </lineage>
</organism>
<dbReference type="InterPro" id="IPR036396">
    <property type="entry name" value="Cyt_P450_sf"/>
</dbReference>
<name>A0ABR4M1K7_9EURO</name>
<dbReference type="GeneID" id="98143597"/>
<evidence type="ECO:0000313" key="3">
    <source>
        <dbReference type="EMBL" id="KAL2869442.1"/>
    </source>
</evidence>
<dbReference type="Proteomes" id="UP001610432">
    <property type="component" value="Unassembled WGS sequence"/>
</dbReference>
<dbReference type="PRINTS" id="PR00463">
    <property type="entry name" value="EP450I"/>
</dbReference>
<sequence length="416" mass="47687">MLTLWLATVFLLSLFLVRRLRSPVAKLPGPWYTKFTSLVLKYHEFTSNRRLYIHELHRKYGVAVRIAPNEASFASLEAIREIYASGGSGYDKTELYDLFRQFGIKTMFSTLDKYNHSQRKRELADRYAMTNILRAEHISAIEDRAKAFVSRCLAQRESVDIYVWLHCFALDGVTNFMFSSGGLRSLDLDKDFEIMEELTYHQSLQKNLLQYYLPNLAPYFPSRLIPRRAPKTNEYVLKMAAQQAPTQHSLVGKLARQDSPLNHAQIAAECKDHMAAGIDTTGDGLCFLMWELSQPRNRRFQEKLHEELWCAAKDTPLDRLPYLDAVVKEGLRCAPPIPMSFPRYVPGGGRTIDGHFVPEGTIVSCQPYTVHRLDDAIFPNPDTFNPDRWMQEKGAAERNRLFFAFSTGGRGCTGRK</sequence>
<dbReference type="RefSeq" id="XP_070888421.1">
    <property type="nucleotide sequence ID" value="XM_071028525.1"/>
</dbReference>
<dbReference type="Gene3D" id="1.10.630.10">
    <property type="entry name" value="Cytochrome P450"/>
    <property type="match status" value="1"/>
</dbReference>
<protein>
    <submittedName>
        <fullName evidence="3">Cytochrome P450</fullName>
    </submittedName>
</protein>
<dbReference type="SUPFAM" id="SSF48264">
    <property type="entry name" value="Cytochrome P450"/>
    <property type="match status" value="1"/>
</dbReference>
<dbReference type="PANTHER" id="PTHR24305">
    <property type="entry name" value="CYTOCHROME P450"/>
    <property type="match status" value="1"/>
</dbReference>
<accession>A0ABR4M1K7</accession>
<dbReference type="Pfam" id="PF00067">
    <property type="entry name" value="p450"/>
    <property type="match status" value="1"/>
</dbReference>
<feature type="chain" id="PRO_5045597719" evidence="2">
    <location>
        <begin position="20"/>
        <end position="416"/>
    </location>
</feature>
<keyword evidence="2" id="KW-0732">Signal</keyword>
<keyword evidence="4" id="KW-1185">Reference proteome</keyword>
<proteinExistence type="inferred from homology"/>
<dbReference type="InterPro" id="IPR050121">
    <property type="entry name" value="Cytochrome_P450_monoxygenase"/>
</dbReference>
<dbReference type="PRINTS" id="PR00385">
    <property type="entry name" value="P450"/>
</dbReference>
<evidence type="ECO:0000313" key="4">
    <source>
        <dbReference type="Proteomes" id="UP001610432"/>
    </source>
</evidence>
<gene>
    <name evidence="3" type="ORF">BJX67DRAFT_347371</name>
</gene>
<reference evidence="3 4" key="1">
    <citation type="submission" date="2024-07" db="EMBL/GenBank/DDBJ databases">
        <title>Section-level genome sequencing and comparative genomics of Aspergillus sections Usti and Cavernicolus.</title>
        <authorList>
            <consortium name="Lawrence Berkeley National Laboratory"/>
            <person name="Nybo J.L."/>
            <person name="Vesth T.C."/>
            <person name="Theobald S."/>
            <person name="Frisvad J.C."/>
            <person name="Larsen T.O."/>
            <person name="Kjaerboelling I."/>
            <person name="Rothschild-Mancinelli K."/>
            <person name="Lyhne E.K."/>
            <person name="Kogle M.E."/>
            <person name="Barry K."/>
            <person name="Clum A."/>
            <person name="Na H."/>
            <person name="Ledsgaard L."/>
            <person name="Lin J."/>
            <person name="Lipzen A."/>
            <person name="Kuo A."/>
            <person name="Riley R."/>
            <person name="Mondo S."/>
            <person name="Labutti K."/>
            <person name="Haridas S."/>
            <person name="Pangalinan J."/>
            <person name="Salamov A.A."/>
            <person name="Simmons B.A."/>
            <person name="Magnuson J.K."/>
            <person name="Chen J."/>
            <person name="Drula E."/>
            <person name="Henrissat B."/>
            <person name="Wiebenga A."/>
            <person name="Lubbers R.J."/>
            <person name="Gomes A.C."/>
            <person name="Macurrencykelacurrency M.R."/>
            <person name="Stajich J."/>
            <person name="Grigoriev I.V."/>
            <person name="Mortensen U.H."/>
            <person name="De Vries R.P."/>
            <person name="Baker S.E."/>
            <person name="Andersen M.R."/>
        </authorList>
    </citation>
    <scope>NUCLEOTIDE SEQUENCE [LARGE SCALE GENOMIC DNA]</scope>
    <source>
        <strain evidence="3 4">CBS 449.75</strain>
    </source>
</reference>
<dbReference type="InterPro" id="IPR001128">
    <property type="entry name" value="Cyt_P450"/>
</dbReference>
<evidence type="ECO:0000256" key="2">
    <source>
        <dbReference type="SAM" id="SignalP"/>
    </source>
</evidence>
<dbReference type="EMBL" id="JBFXLQ010000009">
    <property type="protein sequence ID" value="KAL2869442.1"/>
    <property type="molecule type" value="Genomic_DNA"/>
</dbReference>
<comment type="similarity">
    <text evidence="1">Belongs to the cytochrome P450 family.</text>
</comment>